<dbReference type="Gene3D" id="2.40.37.10">
    <property type="entry name" value="Lyase, Ornithine Decarboxylase, Chain A, domain 1"/>
    <property type="match status" value="1"/>
</dbReference>
<dbReference type="AlphaFoldDB" id="A0A1F5CCN3"/>
<evidence type="ECO:0000256" key="1">
    <source>
        <dbReference type="ARBA" id="ARBA00001933"/>
    </source>
</evidence>
<comment type="cofactor">
    <cofactor evidence="1 3">
        <name>pyridoxal 5'-phosphate</name>
        <dbReference type="ChEBI" id="CHEBI:597326"/>
    </cofactor>
</comment>
<dbReference type="Proteomes" id="UP000177197">
    <property type="component" value="Unassembled WGS sequence"/>
</dbReference>
<accession>A0A1F5CCN3</accession>
<feature type="active site" description="Proton donor" evidence="3">
    <location>
        <position position="351"/>
    </location>
</feature>
<keyword evidence="2 3" id="KW-0663">Pyridoxal phosphate</keyword>
<dbReference type="SUPFAM" id="SSF51419">
    <property type="entry name" value="PLP-binding barrel"/>
    <property type="match status" value="1"/>
</dbReference>
<evidence type="ECO:0000259" key="4">
    <source>
        <dbReference type="Pfam" id="PF02784"/>
    </source>
</evidence>
<feature type="modified residue" description="N6-(pyridoxal phosphate)lysine" evidence="3">
    <location>
        <position position="64"/>
    </location>
</feature>
<evidence type="ECO:0000256" key="3">
    <source>
        <dbReference type="PIRSR" id="PIRSR600183-50"/>
    </source>
</evidence>
<dbReference type="PANTHER" id="PTHR43727:SF2">
    <property type="entry name" value="GROUP IV DECARBOXYLASE"/>
    <property type="match status" value="1"/>
</dbReference>
<feature type="domain" description="Orn/DAP/Arg decarboxylase 2 N-terminal" evidence="4">
    <location>
        <begin position="39"/>
        <end position="286"/>
    </location>
</feature>
<reference evidence="5 6" key="1">
    <citation type="journal article" date="2016" name="Nat. Commun.">
        <title>Thousands of microbial genomes shed light on interconnected biogeochemical processes in an aquifer system.</title>
        <authorList>
            <person name="Anantharaman K."/>
            <person name="Brown C.T."/>
            <person name="Hug L.A."/>
            <person name="Sharon I."/>
            <person name="Castelle C.J."/>
            <person name="Probst A.J."/>
            <person name="Thomas B.C."/>
            <person name="Singh A."/>
            <person name="Wilkins M.J."/>
            <person name="Karaoz U."/>
            <person name="Brodie E.L."/>
            <person name="Williams K.H."/>
            <person name="Hubbard S.S."/>
            <person name="Banfield J.F."/>
        </authorList>
    </citation>
    <scope>NUCLEOTIDE SEQUENCE [LARGE SCALE GENOMIC DNA]</scope>
</reference>
<organism evidence="5 6">
    <name type="scientific">Candidatus Azambacteria bacterium RIFCSPLOWO2_02_FULL_44_14</name>
    <dbReference type="NCBI Taxonomy" id="1797306"/>
    <lineage>
        <taxon>Bacteria</taxon>
        <taxon>Candidatus Azamiibacteriota</taxon>
    </lineage>
</organism>
<dbReference type="InterPro" id="IPR022644">
    <property type="entry name" value="De-COase2_N"/>
</dbReference>
<proteinExistence type="predicted"/>
<comment type="caution">
    <text evidence="5">The sequence shown here is derived from an EMBL/GenBank/DDBJ whole genome shotgun (WGS) entry which is preliminary data.</text>
</comment>
<evidence type="ECO:0000313" key="5">
    <source>
        <dbReference type="EMBL" id="OGD40622.1"/>
    </source>
</evidence>
<gene>
    <name evidence="5" type="ORF">A3I30_01215</name>
</gene>
<dbReference type="InterPro" id="IPR009006">
    <property type="entry name" value="Ala_racemase/Decarboxylase_C"/>
</dbReference>
<dbReference type="Gene3D" id="3.20.20.10">
    <property type="entry name" value="Alanine racemase"/>
    <property type="match status" value="1"/>
</dbReference>
<dbReference type="GO" id="GO:0009089">
    <property type="term" value="P:lysine biosynthetic process via diaminopimelate"/>
    <property type="evidence" value="ECO:0007669"/>
    <property type="project" value="TreeGrafter"/>
</dbReference>
<evidence type="ECO:0000313" key="6">
    <source>
        <dbReference type="Proteomes" id="UP000177197"/>
    </source>
</evidence>
<dbReference type="InterPro" id="IPR029066">
    <property type="entry name" value="PLP-binding_barrel"/>
</dbReference>
<evidence type="ECO:0000256" key="2">
    <source>
        <dbReference type="ARBA" id="ARBA00022898"/>
    </source>
</evidence>
<dbReference type="EMBL" id="MEYV01000004">
    <property type="protein sequence ID" value="OGD40622.1"/>
    <property type="molecule type" value="Genomic_DNA"/>
</dbReference>
<name>A0A1F5CCN3_9BACT</name>
<dbReference type="SUPFAM" id="SSF50621">
    <property type="entry name" value="Alanine racemase C-terminal domain-like"/>
    <property type="match status" value="1"/>
</dbReference>
<dbReference type="Pfam" id="PF02784">
    <property type="entry name" value="Orn_Arg_deC_N"/>
    <property type="match status" value="1"/>
</dbReference>
<sequence>MIPLFPKLDKNKKTIDGVSVDGLLKQYGSPMFVISERIIKKKYRLFSEALQKYYPNSQIAYSVKTNYLPGVVNTMKTLGCWAEAVSSFEYWLAKKLDFPGNQIIFNGPDKKTDDIERALKDGALINIDNQNELERVITLIQNFDRPIKIGLRVNMKIGKNPWGRFGFDLENGQAFLVVKMLNEHSNICIAGLHAHIGTNLDEPQRYAETVIKLSDFASKIKNNFDIDLEYLDLGGGFAVPGSRWLNNPIWVVPEIEEYIKDIVDVIEKKWPGKKPKLFFEPGRYLVDESGVFLTTVMNQKKIELGQLANVDSSAYTQLQTASYRKNIIEIIQENAPRYNDEIQTWVGGNSCIGNDFLAQSAPLPELRAGDVLIFYNAGAYSMIRNEQWINTRPAVVMIEENGSVKCIRRKEDYENMIALDNF</sequence>
<dbReference type="PANTHER" id="PTHR43727">
    <property type="entry name" value="DIAMINOPIMELATE DECARBOXYLASE"/>
    <property type="match status" value="1"/>
</dbReference>
<dbReference type="GO" id="GO:0008836">
    <property type="term" value="F:diaminopimelate decarboxylase activity"/>
    <property type="evidence" value="ECO:0007669"/>
    <property type="project" value="TreeGrafter"/>
</dbReference>
<dbReference type="PRINTS" id="PR01179">
    <property type="entry name" value="ODADCRBXLASE"/>
</dbReference>
<protein>
    <recommendedName>
        <fullName evidence="4">Orn/DAP/Arg decarboxylase 2 N-terminal domain-containing protein</fullName>
    </recommendedName>
</protein>
<dbReference type="InterPro" id="IPR000183">
    <property type="entry name" value="Orn/DAP/Arg_de-COase"/>
</dbReference>